<dbReference type="Proteomes" id="UP001159641">
    <property type="component" value="Unassembled WGS sequence"/>
</dbReference>
<organism evidence="2 3">
    <name type="scientific">Eschrichtius robustus</name>
    <name type="common">California gray whale</name>
    <name type="synonym">Eschrichtius gibbosus</name>
    <dbReference type="NCBI Taxonomy" id="9764"/>
    <lineage>
        <taxon>Eukaryota</taxon>
        <taxon>Metazoa</taxon>
        <taxon>Chordata</taxon>
        <taxon>Craniata</taxon>
        <taxon>Vertebrata</taxon>
        <taxon>Euteleostomi</taxon>
        <taxon>Mammalia</taxon>
        <taxon>Eutheria</taxon>
        <taxon>Laurasiatheria</taxon>
        <taxon>Artiodactyla</taxon>
        <taxon>Whippomorpha</taxon>
        <taxon>Cetacea</taxon>
        <taxon>Mysticeti</taxon>
        <taxon>Eschrichtiidae</taxon>
        <taxon>Eschrichtius</taxon>
    </lineage>
</organism>
<reference evidence="2 3" key="1">
    <citation type="submission" date="2022-11" db="EMBL/GenBank/DDBJ databases">
        <title>Whole genome sequence of Eschrichtius robustus ER-17-0199.</title>
        <authorList>
            <person name="Bruniche-Olsen A."/>
            <person name="Black A.N."/>
            <person name="Fields C.J."/>
            <person name="Walden K."/>
            <person name="Dewoody J.A."/>
        </authorList>
    </citation>
    <scope>NUCLEOTIDE SEQUENCE [LARGE SCALE GENOMIC DNA]</scope>
    <source>
        <strain evidence="2">ER-17-0199</strain>
        <tissue evidence="2">Blubber</tissue>
    </source>
</reference>
<evidence type="ECO:0000256" key="1">
    <source>
        <dbReference type="SAM" id="MobiDB-lite"/>
    </source>
</evidence>
<evidence type="ECO:0000313" key="3">
    <source>
        <dbReference type="Proteomes" id="UP001159641"/>
    </source>
</evidence>
<feature type="compositionally biased region" description="Basic and acidic residues" evidence="1">
    <location>
        <begin position="113"/>
        <end position="122"/>
    </location>
</feature>
<keyword evidence="3" id="KW-1185">Reference proteome</keyword>
<dbReference type="EMBL" id="JAIQCJ010000544">
    <property type="protein sequence ID" value="KAJ8795691.1"/>
    <property type="molecule type" value="Genomic_DNA"/>
</dbReference>
<protein>
    <submittedName>
        <fullName evidence="2">Uncharacterized protein</fullName>
    </submittedName>
</protein>
<name>A0AB34HVI9_ESCRO</name>
<dbReference type="AlphaFoldDB" id="A0AB34HVI9"/>
<sequence length="122" mass="12680">METGPRYPDMPRPQLSNCEHSDGRLLMTHAEAWTGSRLRRKGPLGASGSPEAAASTGSVRHLSGSLGLGRSRPNLQGRSGDLTGRTRAGGRETGAGRGRASDCPARARAYGDGAEREALGAP</sequence>
<comment type="caution">
    <text evidence="2">The sequence shown here is derived from an EMBL/GenBank/DDBJ whole genome shotgun (WGS) entry which is preliminary data.</text>
</comment>
<gene>
    <name evidence="2" type="ORF">J1605_002453</name>
</gene>
<evidence type="ECO:0000313" key="2">
    <source>
        <dbReference type="EMBL" id="KAJ8795691.1"/>
    </source>
</evidence>
<accession>A0AB34HVI9</accession>
<proteinExistence type="predicted"/>
<feature type="region of interest" description="Disordered" evidence="1">
    <location>
        <begin position="1"/>
        <end position="122"/>
    </location>
</feature>